<dbReference type="AlphaFoldDB" id="A0AAE3H6F4"/>
<evidence type="ECO:0000256" key="2">
    <source>
        <dbReference type="SAM" id="MobiDB-lite"/>
    </source>
</evidence>
<keyword evidence="5" id="KW-1185">Reference proteome</keyword>
<feature type="transmembrane region" description="Helical" evidence="3">
    <location>
        <begin position="20"/>
        <end position="42"/>
    </location>
</feature>
<keyword evidence="3" id="KW-1133">Transmembrane helix</keyword>
<gene>
    <name evidence="4" type="ORF">EGI31_18545</name>
</gene>
<accession>A0AAE3H6F4</accession>
<comment type="caution">
    <text evidence="4">The sequence shown here is derived from an EMBL/GenBank/DDBJ whole genome shotgun (WGS) entry which is preliminary data.</text>
</comment>
<organism evidence="4 5">
    <name type="scientific">Lacihabitans soyangensis</name>
    <dbReference type="NCBI Taxonomy" id="869394"/>
    <lineage>
        <taxon>Bacteria</taxon>
        <taxon>Pseudomonadati</taxon>
        <taxon>Bacteroidota</taxon>
        <taxon>Cytophagia</taxon>
        <taxon>Cytophagales</taxon>
        <taxon>Leadbetterellaceae</taxon>
        <taxon>Lacihabitans</taxon>
    </lineage>
</organism>
<protein>
    <submittedName>
        <fullName evidence="4">Uncharacterized protein</fullName>
    </submittedName>
</protein>
<name>A0AAE3H6F4_9BACT</name>
<evidence type="ECO:0000313" key="4">
    <source>
        <dbReference type="EMBL" id="MCP9764939.1"/>
    </source>
</evidence>
<feature type="region of interest" description="Disordered" evidence="2">
    <location>
        <begin position="174"/>
        <end position="198"/>
    </location>
</feature>
<keyword evidence="3" id="KW-0812">Transmembrane</keyword>
<proteinExistence type="predicted"/>
<keyword evidence="3" id="KW-0472">Membrane</keyword>
<dbReference type="EMBL" id="RJUF01000178">
    <property type="protein sequence ID" value="MCP9764939.1"/>
    <property type="molecule type" value="Genomic_DNA"/>
</dbReference>
<evidence type="ECO:0000313" key="5">
    <source>
        <dbReference type="Proteomes" id="UP001204144"/>
    </source>
</evidence>
<dbReference type="Proteomes" id="UP001204144">
    <property type="component" value="Unassembled WGS sequence"/>
</dbReference>
<evidence type="ECO:0000256" key="1">
    <source>
        <dbReference type="SAM" id="Coils"/>
    </source>
</evidence>
<feature type="coiled-coil region" evidence="1">
    <location>
        <begin position="113"/>
        <end position="147"/>
    </location>
</feature>
<keyword evidence="1" id="KW-0175">Coiled coil</keyword>
<reference evidence="4 5" key="1">
    <citation type="submission" date="2018-11" db="EMBL/GenBank/DDBJ databases">
        <title>Novel bacteria species description.</title>
        <authorList>
            <person name="Han J.-H."/>
        </authorList>
    </citation>
    <scope>NUCLEOTIDE SEQUENCE [LARGE SCALE GENOMIC DNA]</scope>
    <source>
        <strain evidence="4 5">KCTC23259</strain>
    </source>
</reference>
<sequence>MGKILGWITGVKLPSVGTMIVVVAVLSVLGGLVGVGILSYSFSERGNRIEKLEGDIVAWENEKKVWFREKLRLQDVQDSLAAGLRQAQADMAEDSVNYAEREAQMQLTIRDVLRQAQDDKRKYEGGLRKAQADKEKAQAALRQAQADTEYWKDYAEKLESGNYEVKMGVWPFRGKRLVPKSPTPSPPAGTPDRPKGGD</sequence>
<evidence type="ECO:0000256" key="3">
    <source>
        <dbReference type="SAM" id="Phobius"/>
    </source>
</evidence>